<reference evidence="2 3" key="1">
    <citation type="submission" date="2008-04" db="EMBL/GenBank/DDBJ databases">
        <title>Complete sequence of chromosome of Natranaerobius thermophilus JW/NM-WN-LF.</title>
        <authorList>
            <consortium name="US DOE Joint Genome Institute"/>
            <person name="Copeland A."/>
            <person name="Lucas S."/>
            <person name="Lapidus A."/>
            <person name="Glavina del Rio T."/>
            <person name="Dalin E."/>
            <person name="Tice H."/>
            <person name="Bruce D."/>
            <person name="Goodwin L."/>
            <person name="Pitluck S."/>
            <person name="Chertkov O."/>
            <person name="Brettin T."/>
            <person name="Detter J.C."/>
            <person name="Han C."/>
            <person name="Kuske C.R."/>
            <person name="Schmutz J."/>
            <person name="Larimer F."/>
            <person name="Land M."/>
            <person name="Hauser L."/>
            <person name="Kyrpides N."/>
            <person name="Lykidis A."/>
            <person name="Mesbah N.M."/>
            <person name="Wiegel J."/>
        </authorList>
    </citation>
    <scope>NUCLEOTIDE SEQUENCE [LARGE SCALE GENOMIC DNA]</scope>
    <source>
        <strain evidence="3">ATCC BAA-1301 / DSM 18059 / JW/NM-WN-LF</strain>
    </source>
</reference>
<organism evidence="2 3">
    <name type="scientific">Natranaerobius thermophilus (strain ATCC BAA-1301 / DSM 18059 / JW/NM-WN-LF)</name>
    <dbReference type="NCBI Taxonomy" id="457570"/>
    <lineage>
        <taxon>Bacteria</taxon>
        <taxon>Bacillati</taxon>
        <taxon>Bacillota</taxon>
        <taxon>Clostridia</taxon>
        <taxon>Natranaerobiales</taxon>
        <taxon>Natranaerobiaceae</taxon>
        <taxon>Natranaerobius</taxon>
    </lineage>
</organism>
<feature type="compositionally biased region" description="Basic and acidic residues" evidence="1">
    <location>
        <begin position="32"/>
        <end position="45"/>
    </location>
</feature>
<accession>B2A7E4</accession>
<gene>
    <name evidence="2" type="ordered locus">Nther_2086</name>
</gene>
<keyword evidence="3" id="KW-1185">Reference proteome</keyword>
<sequence>MRLVGLLILIALIWLFDKWFYKKLKARDELMEEKRKENHSAKTDENNSENNN</sequence>
<feature type="region of interest" description="Disordered" evidence="1">
    <location>
        <begin position="32"/>
        <end position="52"/>
    </location>
</feature>
<dbReference type="RefSeq" id="WP_012448509.1">
    <property type="nucleotide sequence ID" value="NC_010718.1"/>
</dbReference>
<evidence type="ECO:0000313" key="2">
    <source>
        <dbReference type="EMBL" id="ACB85653.1"/>
    </source>
</evidence>
<dbReference type="HOGENOM" id="CLU_3082162_0_0_9"/>
<name>B2A7E4_NATTJ</name>
<evidence type="ECO:0000256" key="1">
    <source>
        <dbReference type="SAM" id="MobiDB-lite"/>
    </source>
</evidence>
<reference evidence="2 3" key="2">
    <citation type="journal article" date="2011" name="J. Bacteriol.">
        <title>Complete genome sequence of the anaerobic, halophilic alkalithermophile Natranaerobius thermophilus JW/NM-WN-LF.</title>
        <authorList>
            <person name="Zhao B."/>
            <person name="Mesbah N.M."/>
            <person name="Dalin E."/>
            <person name="Goodwin L."/>
            <person name="Nolan M."/>
            <person name="Pitluck S."/>
            <person name="Chertkov O."/>
            <person name="Brettin T.S."/>
            <person name="Han J."/>
            <person name="Larimer F.W."/>
            <person name="Land M.L."/>
            <person name="Hauser L."/>
            <person name="Kyrpides N."/>
            <person name="Wiegel J."/>
        </authorList>
    </citation>
    <scope>NUCLEOTIDE SEQUENCE [LARGE SCALE GENOMIC DNA]</scope>
    <source>
        <strain evidence="3">ATCC BAA-1301 / DSM 18059 / JW/NM-WN-LF</strain>
    </source>
</reference>
<dbReference type="Proteomes" id="UP000001683">
    <property type="component" value="Chromosome"/>
</dbReference>
<dbReference type="STRING" id="457570.Nther_2086"/>
<evidence type="ECO:0000313" key="3">
    <source>
        <dbReference type="Proteomes" id="UP000001683"/>
    </source>
</evidence>
<dbReference type="InParanoid" id="B2A7E4"/>
<dbReference type="AlphaFoldDB" id="B2A7E4"/>
<protein>
    <submittedName>
        <fullName evidence="2">Uncharacterized protein</fullName>
    </submittedName>
</protein>
<proteinExistence type="predicted"/>
<dbReference type="EMBL" id="CP001034">
    <property type="protein sequence ID" value="ACB85653.1"/>
    <property type="molecule type" value="Genomic_DNA"/>
</dbReference>
<dbReference type="KEGG" id="nth:Nther_2086"/>